<feature type="domain" description="CCHC-type" evidence="9">
    <location>
        <begin position="29"/>
        <end position="43"/>
    </location>
</feature>
<dbReference type="Gene3D" id="3.30.40.10">
    <property type="entry name" value="Zinc/RING finger domain, C3HC4 (zinc finger)"/>
    <property type="match status" value="1"/>
</dbReference>
<feature type="compositionally biased region" description="Basic and acidic residues" evidence="7">
    <location>
        <begin position="439"/>
        <end position="451"/>
    </location>
</feature>
<feature type="compositionally biased region" description="Polar residues" evidence="7">
    <location>
        <begin position="235"/>
        <end position="244"/>
    </location>
</feature>
<evidence type="ECO:0000259" key="8">
    <source>
        <dbReference type="PROSITE" id="PS50089"/>
    </source>
</evidence>
<feature type="compositionally biased region" description="Low complexity" evidence="7">
    <location>
        <begin position="220"/>
        <end position="230"/>
    </location>
</feature>
<feature type="non-terminal residue" evidence="10">
    <location>
        <position position="1"/>
    </location>
</feature>
<keyword evidence="5" id="KW-0862">Zinc</keyword>
<dbReference type="InterPro" id="IPR003737">
    <property type="entry name" value="GlcNAc_PI_deacetylase-related"/>
</dbReference>
<keyword evidence="3" id="KW-0479">Metal-binding</keyword>
<feature type="region of interest" description="Disordered" evidence="7">
    <location>
        <begin position="307"/>
        <end position="493"/>
    </location>
</feature>
<dbReference type="GO" id="GO:0000225">
    <property type="term" value="F:N-acetylglucosaminylphosphatidylinositol deacetylase activity"/>
    <property type="evidence" value="ECO:0007669"/>
    <property type="project" value="UniProtKB-EC"/>
</dbReference>
<dbReference type="PANTHER" id="PTHR12993">
    <property type="entry name" value="N-ACETYLGLUCOSAMINYL-PHOSPHATIDYLINOSITOL DE-N-ACETYLASE-RELATED"/>
    <property type="match status" value="1"/>
</dbReference>
<accession>A0A9W8LYU6</accession>
<dbReference type="SUPFAM" id="SSF57756">
    <property type="entry name" value="Retrovirus zinc finger-like domains"/>
    <property type="match status" value="1"/>
</dbReference>
<evidence type="ECO:0000256" key="3">
    <source>
        <dbReference type="ARBA" id="ARBA00022723"/>
    </source>
</evidence>
<dbReference type="Pfam" id="PF13696">
    <property type="entry name" value="zf-CCHC_2"/>
    <property type="match status" value="1"/>
</dbReference>
<comment type="caution">
    <text evidence="10">The sequence shown here is derived from an EMBL/GenBank/DDBJ whole genome shotgun (WGS) entry which is preliminary data.</text>
</comment>
<keyword evidence="4 6" id="KW-0863">Zinc-finger</keyword>
<dbReference type="PANTHER" id="PTHR12993:SF11">
    <property type="entry name" value="N-ACETYLGLUCOSAMINYL-PHOSPHATIDYLINOSITOL DE-N-ACETYLASE"/>
    <property type="match status" value="1"/>
</dbReference>
<proteinExistence type="inferred from homology"/>
<feature type="compositionally biased region" description="Basic and acidic residues" evidence="7">
    <location>
        <begin position="476"/>
        <end position="492"/>
    </location>
</feature>
<evidence type="ECO:0000259" key="9">
    <source>
        <dbReference type="PROSITE" id="PS50158"/>
    </source>
</evidence>
<dbReference type="Gene3D" id="4.10.60.10">
    <property type="entry name" value="Zinc finger, CCHC-type"/>
    <property type="match status" value="1"/>
</dbReference>
<evidence type="ECO:0000256" key="4">
    <source>
        <dbReference type="ARBA" id="ARBA00022771"/>
    </source>
</evidence>
<feature type="compositionally biased region" description="Low complexity" evidence="7">
    <location>
        <begin position="245"/>
        <end position="265"/>
    </location>
</feature>
<dbReference type="Pfam" id="PF02585">
    <property type="entry name" value="PIG-L"/>
    <property type="match status" value="1"/>
</dbReference>
<dbReference type="PROSITE" id="PS50158">
    <property type="entry name" value="ZF_CCHC"/>
    <property type="match status" value="1"/>
</dbReference>
<evidence type="ECO:0000256" key="7">
    <source>
        <dbReference type="SAM" id="MobiDB-lite"/>
    </source>
</evidence>
<keyword evidence="11" id="KW-1185">Reference proteome</keyword>
<dbReference type="InterPro" id="IPR036875">
    <property type="entry name" value="Znf_CCHC_sf"/>
</dbReference>
<protein>
    <recommendedName>
        <fullName evidence="2">N-acetylglucosaminylphosphatidylinositol deacetylase</fullName>
        <ecNumber evidence="2">3.5.1.89</ecNumber>
    </recommendedName>
</protein>
<dbReference type="SUPFAM" id="SSF102588">
    <property type="entry name" value="LmbE-like"/>
    <property type="match status" value="1"/>
</dbReference>
<evidence type="ECO:0000256" key="6">
    <source>
        <dbReference type="PROSITE-ProRule" id="PRU00047"/>
    </source>
</evidence>
<dbReference type="EC" id="3.5.1.89" evidence="2"/>
<evidence type="ECO:0000256" key="5">
    <source>
        <dbReference type="ARBA" id="ARBA00022833"/>
    </source>
</evidence>
<dbReference type="GO" id="GO:0005783">
    <property type="term" value="C:endoplasmic reticulum"/>
    <property type="evidence" value="ECO:0007669"/>
    <property type="project" value="TreeGrafter"/>
</dbReference>
<organism evidence="10 11">
    <name type="scientific">Coemansia brasiliensis</name>
    <dbReference type="NCBI Taxonomy" id="2650707"/>
    <lineage>
        <taxon>Eukaryota</taxon>
        <taxon>Fungi</taxon>
        <taxon>Fungi incertae sedis</taxon>
        <taxon>Zoopagomycota</taxon>
        <taxon>Kickxellomycotina</taxon>
        <taxon>Kickxellomycetes</taxon>
        <taxon>Kickxellales</taxon>
        <taxon>Kickxellaceae</taxon>
        <taxon>Coemansia</taxon>
    </lineage>
</organism>
<dbReference type="InterPro" id="IPR013083">
    <property type="entry name" value="Znf_RING/FYVE/PHD"/>
</dbReference>
<dbReference type="Gene3D" id="3.40.50.10320">
    <property type="entry name" value="LmbE-like"/>
    <property type="match status" value="1"/>
</dbReference>
<evidence type="ECO:0000256" key="2">
    <source>
        <dbReference type="ARBA" id="ARBA00012176"/>
    </source>
</evidence>
<evidence type="ECO:0000256" key="1">
    <source>
        <dbReference type="ARBA" id="ARBA00006066"/>
    </source>
</evidence>
<dbReference type="PROSITE" id="PS50089">
    <property type="entry name" value="ZF_RING_2"/>
    <property type="match status" value="1"/>
</dbReference>
<feature type="compositionally biased region" description="Low complexity" evidence="7">
    <location>
        <begin position="310"/>
        <end position="324"/>
    </location>
</feature>
<feature type="domain" description="RING-type" evidence="8">
    <location>
        <begin position="128"/>
        <end position="171"/>
    </location>
</feature>
<name>A0A9W8LYU6_9FUNG</name>
<dbReference type="InterPro" id="IPR025829">
    <property type="entry name" value="Zn_knuckle_CX2CX3GHX4C"/>
</dbReference>
<sequence length="746" mass="83205">QRPVGRGGYRGRPPMRPEHREPPPPGYVCHRCGMQGHWIYSCPTMNQTADGTGKPGMHRVKRTTGIPKSFLQKVDNLDEVGNALVTSDGTLVVATANEAAWKTAQRMSRAAVSAEDIDESLVPEELKCNLCKKLARDAVMAPCCKTIFCSSCIENQLLEPGLMHFTCPQCRSGLVPDQLEVAKDIRGKVDEFLREFSSSQNVSEENEDKPGGDKPGGSANGNIANGSANGDKFVGSTSMNQAPSVATAAGTDVAAPAPTNIQRPPAQIPPRPRPMNMMPGMMFPGMPMPMGQMPFMPGMMPGMMPPLPPNSMGQWNNSAPADSAADSDKEMRSSRRNSSHHPRSRSRSSRHRSRSRGSRHRSPSRDSRDRRVRTRDDSRALRDSRSRREYSRDRSSSRRYRESQSRRRDDSRERRSSRYDDDRRGRRDRYRSGRSRSPAPRDHSSHSDMRSGRSRGSRHRRDEEVSIRGQSTGSTDKSHNIADRLNDTRSADTAKAQESSAAYMAFCWRPQLLNREFVPAEKQTKPKKHVLFVTAHPDDECMFFSPTMASLARRQDIAISLLCLSKGDFDGNGEIRKKELVKAAVSFGLTPDSVIIVDDPNLPDDPKKAWNVPLVARTVEAVVTAGDVDVVFTFDKQGVSGHSNHIAAYMGVKHMALTSQRLKLHPVHVYSLESVGLIRKYSSIIDTVFSLSTLLSRNGLMFIADVQSYSMGVQAMAMHESQLVWFRKIYLAFSRYMFINTYSKIN</sequence>
<dbReference type="OrthoDB" id="440160at2759"/>
<dbReference type="GO" id="GO:0003676">
    <property type="term" value="F:nucleic acid binding"/>
    <property type="evidence" value="ECO:0007669"/>
    <property type="project" value="InterPro"/>
</dbReference>
<dbReference type="InterPro" id="IPR001878">
    <property type="entry name" value="Znf_CCHC"/>
</dbReference>
<dbReference type="SUPFAM" id="SSF57850">
    <property type="entry name" value="RING/U-box"/>
    <property type="match status" value="1"/>
</dbReference>
<gene>
    <name evidence="10" type="ORF">IWW36_004647</name>
</gene>
<evidence type="ECO:0000313" key="10">
    <source>
        <dbReference type="EMBL" id="KAJ2845776.1"/>
    </source>
</evidence>
<feature type="compositionally biased region" description="Basic residues" evidence="7">
    <location>
        <begin position="334"/>
        <end position="362"/>
    </location>
</feature>
<evidence type="ECO:0000313" key="11">
    <source>
        <dbReference type="Proteomes" id="UP001139887"/>
    </source>
</evidence>
<feature type="region of interest" description="Disordered" evidence="7">
    <location>
        <begin position="196"/>
        <end position="277"/>
    </location>
</feature>
<feature type="compositionally biased region" description="Basic and acidic residues" evidence="7">
    <location>
        <begin position="363"/>
        <end position="425"/>
    </location>
</feature>
<reference evidence="10" key="1">
    <citation type="submission" date="2022-07" db="EMBL/GenBank/DDBJ databases">
        <title>Phylogenomic reconstructions and comparative analyses of Kickxellomycotina fungi.</title>
        <authorList>
            <person name="Reynolds N.K."/>
            <person name="Stajich J.E."/>
            <person name="Barry K."/>
            <person name="Grigoriev I.V."/>
            <person name="Crous P."/>
            <person name="Smith M.E."/>
        </authorList>
    </citation>
    <scope>NUCLEOTIDE SEQUENCE</scope>
    <source>
        <strain evidence="10">NRRL 1566</strain>
    </source>
</reference>
<dbReference type="GO" id="GO:0008270">
    <property type="term" value="F:zinc ion binding"/>
    <property type="evidence" value="ECO:0007669"/>
    <property type="project" value="UniProtKB-KW"/>
</dbReference>
<comment type="similarity">
    <text evidence="1">Belongs to the PIGL family.</text>
</comment>
<feature type="region of interest" description="Disordered" evidence="7">
    <location>
        <begin position="1"/>
        <end position="24"/>
    </location>
</feature>
<dbReference type="Proteomes" id="UP001139887">
    <property type="component" value="Unassembled WGS sequence"/>
</dbReference>
<dbReference type="CDD" id="cd16620">
    <property type="entry name" value="vRING-HC-C4C4_RBBP6"/>
    <property type="match status" value="1"/>
</dbReference>
<dbReference type="AlphaFoldDB" id="A0A9W8LYU6"/>
<dbReference type="InterPro" id="IPR001841">
    <property type="entry name" value="Znf_RING"/>
</dbReference>
<dbReference type="InterPro" id="IPR024078">
    <property type="entry name" value="LmbE-like_dom_sf"/>
</dbReference>
<dbReference type="EMBL" id="JANBUW010000712">
    <property type="protein sequence ID" value="KAJ2845776.1"/>
    <property type="molecule type" value="Genomic_DNA"/>
</dbReference>
<feature type="compositionally biased region" description="Gly residues" evidence="7">
    <location>
        <begin position="1"/>
        <end position="10"/>
    </location>
</feature>